<reference evidence="2" key="1">
    <citation type="submission" date="2017-09" db="EMBL/GenBank/DDBJ databases">
        <authorList>
            <person name="Varghese N."/>
            <person name="Submissions S."/>
        </authorList>
    </citation>
    <scope>NUCLEOTIDE SEQUENCE [LARGE SCALE GENOMIC DNA]</scope>
    <source>
        <strain evidence="2">DSM 45537</strain>
    </source>
</reference>
<protein>
    <recommendedName>
        <fullName evidence="3">Tetratricopeptide repeat-containing protein</fullName>
    </recommendedName>
</protein>
<organism evidence="1 2">
    <name type="scientific">Nocardia amikacinitolerans</name>
    <dbReference type="NCBI Taxonomy" id="756689"/>
    <lineage>
        <taxon>Bacteria</taxon>
        <taxon>Bacillati</taxon>
        <taxon>Actinomycetota</taxon>
        <taxon>Actinomycetes</taxon>
        <taxon>Mycobacteriales</taxon>
        <taxon>Nocardiaceae</taxon>
        <taxon>Nocardia</taxon>
    </lineage>
</organism>
<evidence type="ECO:0008006" key="3">
    <source>
        <dbReference type="Google" id="ProtNLM"/>
    </source>
</evidence>
<proteinExistence type="predicted"/>
<dbReference type="Proteomes" id="UP000219565">
    <property type="component" value="Unassembled WGS sequence"/>
</dbReference>
<dbReference type="AlphaFoldDB" id="A0A285LUB7"/>
<dbReference type="EMBL" id="OBEG01000005">
    <property type="protein sequence ID" value="SNY88053.1"/>
    <property type="molecule type" value="Genomic_DNA"/>
</dbReference>
<sequence length="176" mass="19112">MALVTPGDAFEELSNPSNICAILVRMADDRMADIFAAVRLGSGNPEAARRALGALWEELDPSGDPLQRCVIAHHLAVLQEKDEDALHWDQRALAAVFGPGIPLDEGLRCFLPSLYLNLADSHRRLGDFDGARMQLAIARGHLRILADDAYGEMIRDGLDRVDAAVAAGSTERVREG</sequence>
<keyword evidence="2" id="KW-1185">Reference proteome</keyword>
<gene>
    <name evidence="1" type="ORF">SAMN04244553_5013</name>
</gene>
<name>A0A285LUB7_9NOCA</name>
<evidence type="ECO:0000313" key="1">
    <source>
        <dbReference type="EMBL" id="SNY88053.1"/>
    </source>
</evidence>
<accession>A0A285LUB7</accession>
<evidence type="ECO:0000313" key="2">
    <source>
        <dbReference type="Proteomes" id="UP000219565"/>
    </source>
</evidence>
<dbReference type="STRING" id="1379680.GCA_001612615_04392"/>